<dbReference type="GO" id="GO:0000162">
    <property type="term" value="P:L-tryptophan biosynthetic process"/>
    <property type="evidence" value="ECO:0007669"/>
    <property type="project" value="UniProtKB-UniPathway"/>
</dbReference>
<organism evidence="10">
    <name type="scientific">marine sediment metagenome</name>
    <dbReference type="NCBI Taxonomy" id="412755"/>
    <lineage>
        <taxon>unclassified sequences</taxon>
        <taxon>metagenomes</taxon>
        <taxon>ecological metagenomes</taxon>
    </lineage>
</organism>
<dbReference type="SUPFAM" id="SSF51366">
    <property type="entry name" value="Ribulose-phoshate binding barrel"/>
    <property type="match status" value="1"/>
</dbReference>
<evidence type="ECO:0000313" key="10">
    <source>
        <dbReference type="EMBL" id="GAG54373.1"/>
    </source>
</evidence>
<dbReference type="PROSITE" id="PS00614">
    <property type="entry name" value="IGPS"/>
    <property type="match status" value="1"/>
</dbReference>
<sequence length="259" mass="28701">MILDEILTRKRKEVEEAKEKLSGEEIIRKTVGLPRRRDFKSAIVKPGQISLIAEIKKASPSRGIIREDFDPVEIARIYQDSGAQALSVLTDQQFFKGSLQYLEQVRKVTTIPILRKDFIIDDYQIYQSFLAGADAVLLIAAVLSKDKIASLSSIADGLGMSSIVEIHSAEDLSKIEKLNIQIVGINNRDLASFKTDFGTTERLIKLLPKDKLIISESGIKTSQDVKRLKNLGVTAVLIGEVFMASADISGKIKEIMRGV</sequence>
<comment type="caution">
    <text evidence="10">The sequence shown here is derived from an EMBL/GenBank/DDBJ whole genome shotgun (WGS) entry which is preliminary data.</text>
</comment>
<keyword evidence="7" id="KW-0057">Aromatic amino acid biosynthesis</keyword>
<name>X0Z1I8_9ZZZZ</name>
<feature type="domain" description="Indole-3-glycerol phosphate synthase" evidence="9">
    <location>
        <begin position="3"/>
        <end position="254"/>
    </location>
</feature>
<dbReference type="CDD" id="cd00331">
    <property type="entry name" value="IGPS"/>
    <property type="match status" value="1"/>
</dbReference>
<protein>
    <recommendedName>
        <fullName evidence="3">indole-3-glycerol-phosphate synthase</fullName>
        <ecNumber evidence="3">4.1.1.48</ecNumber>
    </recommendedName>
</protein>
<dbReference type="EC" id="4.1.1.48" evidence="3"/>
<keyword evidence="5" id="KW-0210">Decarboxylase</keyword>
<accession>X0Z1I8</accession>
<evidence type="ECO:0000256" key="6">
    <source>
        <dbReference type="ARBA" id="ARBA00022822"/>
    </source>
</evidence>
<evidence type="ECO:0000256" key="3">
    <source>
        <dbReference type="ARBA" id="ARBA00012362"/>
    </source>
</evidence>
<keyword evidence="6" id="KW-0822">Tryptophan biosynthesis</keyword>
<dbReference type="InterPro" id="IPR013798">
    <property type="entry name" value="Indole-3-glycerol_P_synth_dom"/>
</dbReference>
<dbReference type="NCBIfam" id="NF001377">
    <property type="entry name" value="PRK00278.2-4"/>
    <property type="match status" value="1"/>
</dbReference>
<dbReference type="PANTHER" id="PTHR22854">
    <property type="entry name" value="TRYPTOPHAN BIOSYNTHESIS PROTEIN"/>
    <property type="match status" value="1"/>
</dbReference>
<evidence type="ECO:0000256" key="4">
    <source>
        <dbReference type="ARBA" id="ARBA00022605"/>
    </source>
</evidence>
<dbReference type="InterPro" id="IPR001468">
    <property type="entry name" value="Indole-3-GlycerolPSynthase_CS"/>
</dbReference>
<dbReference type="InterPro" id="IPR011060">
    <property type="entry name" value="RibuloseP-bd_barrel"/>
</dbReference>
<dbReference type="HAMAP" id="MF_00134_B">
    <property type="entry name" value="IGPS_B"/>
    <property type="match status" value="1"/>
</dbReference>
<dbReference type="PANTHER" id="PTHR22854:SF2">
    <property type="entry name" value="INDOLE-3-GLYCEROL-PHOSPHATE SYNTHASE"/>
    <property type="match status" value="1"/>
</dbReference>
<dbReference type="AlphaFoldDB" id="X0Z1I8"/>
<dbReference type="GO" id="GO:0004425">
    <property type="term" value="F:indole-3-glycerol-phosphate synthase activity"/>
    <property type="evidence" value="ECO:0007669"/>
    <property type="project" value="UniProtKB-EC"/>
</dbReference>
<evidence type="ECO:0000259" key="9">
    <source>
        <dbReference type="Pfam" id="PF00218"/>
    </source>
</evidence>
<proteinExistence type="inferred from homology"/>
<comment type="catalytic activity">
    <reaction evidence="1">
        <text>1-(2-carboxyphenylamino)-1-deoxy-D-ribulose 5-phosphate + H(+) = (1S,2R)-1-C-(indol-3-yl)glycerol 3-phosphate + CO2 + H2O</text>
        <dbReference type="Rhea" id="RHEA:23476"/>
        <dbReference type="ChEBI" id="CHEBI:15377"/>
        <dbReference type="ChEBI" id="CHEBI:15378"/>
        <dbReference type="ChEBI" id="CHEBI:16526"/>
        <dbReference type="ChEBI" id="CHEBI:58613"/>
        <dbReference type="ChEBI" id="CHEBI:58866"/>
        <dbReference type="EC" id="4.1.1.48"/>
    </reaction>
</comment>
<evidence type="ECO:0000256" key="8">
    <source>
        <dbReference type="ARBA" id="ARBA00023239"/>
    </source>
</evidence>
<reference evidence="10" key="1">
    <citation type="journal article" date="2014" name="Front. Microbiol.">
        <title>High frequency of phylogenetically diverse reductive dehalogenase-homologous genes in deep subseafloor sedimentary metagenomes.</title>
        <authorList>
            <person name="Kawai M."/>
            <person name="Futagami T."/>
            <person name="Toyoda A."/>
            <person name="Takaki Y."/>
            <person name="Nishi S."/>
            <person name="Hori S."/>
            <person name="Arai W."/>
            <person name="Tsubouchi T."/>
            <person name="Morono Y."/>
            <person name="Uchiyama I."/>
            <person name="Ito T."/>
            <person name="Fujiyama A."/>
            <person name="Inagaki F."/>
            <person name="Takami H."/>
        </authorList>
    </citation>
    <scope>NUCLEOTIDE SEQUENCE</scope>
    <source>
        <strain evidence="10">Expedition CK06-06</strain>
    </source>
</reference>
<evidence type="ECO:0000256" key="7">
    <source>
        <dbReference type="ARBA" id="ARBA00023141"/>
    </source>
</evidence>
<dbReference type="InterPro" id="IPR013785">
    <property type="entry name" value="Aldolase_TIM"/>
</dbReference>
<dbReference type="EMBL" id="BART01005833">
    <property type="protein sequence ID" value="GAG54373.1"/>
    <property type="molecule type" value="Genomic_DNA"/>
</dbReference>
<dbReference type="FunFam" id="3.20.20.70:FF:000024">
    <property type="entry name" value="Indole-3-glycerol phosphate synthase"/>
    <property type="match status" value="1"/>
</dbReference>
<evidence type="ECO:0000256" key="5">
    <source>
        <dbReference type="ARBA" id="ARBA00022793"/>
    </source>
</evidence>
<evidence type="ECO:0000256" key="2">
    <source>
        <dbReference type="ARBA" id="ARBA00004696"/>
    </source>
</evidence>
<dbReference type="GO" id="GO:0004640">
    <property type="term" value="F:phosphoribosylanthranilate isomerase activity"/>
    <property type="evidence" value="ECO:0007669"/>
    <property type="project" value="TreeGrafter"/>
</dbReference>
<keyword evidence="8" id="KW-0456">Lyase</keyword>
<dbReference type="Gene3D" id="3.20.20.70">
    <property type="entry name" value="Aldolase class I"/>
    <property type="match status" value="1"/>
</dbReference>
<dbReference type="UniPathway" id="UPA00035">
    <property type="reaction ID" value="UER00043"/>
</dbReference>
<dbReference type="Pfam" id="PF00218">
    <property type="entry name" value="IGPS"/>
    <property type="match status" value="1"/>
</dbReference>
<keyword evidence="4" id="KW-0028">Amino-acid biosynthesis</keyword>
<dbReference type="InterPro" id="IPR045186">
    <property type="entry name" value="Indole-3-glycerol_P_synth"/>
</dbReference>
<evidence type="ECO:0000256" key="1">
    <source>
        <dbReference type="ARBA" id="ARBA00001633"/>
    </source>
</evidence>
<gene>
    <name evidence="10" type="ORF">S01H4_13225</name>
</gene>
<comment type="pathway">
    <text evidence="2">Amino-acid biosynthesis; L-tryptophan biosynthesis; L-tryptophan from chorismate: step 4/5.</text>
</comment>